<feature type="region of interest" description="Disordered" evidence="26">
    <location>
        <begin position="2468"/>
        <end position="2500"/>
    </location>
</feature>
<keyword evidence="6" id="KW-0949">S-adenosyl-L-methionine</keyword>
<name>A0A7R8X5S6_9CRUS</name>
<comment type="subunit">
    <text evidence="23">Component of the MLL3 complex (also named ASCOM complex), at least composed of catalytic subunit KMT2C/MLL3, ASH2L, RBBP5, WDR5, NCOA6, DPY30, KDM6A, PAXIP1/PTIP, PAGR1 and alpha- and beta-tubulin. Forms a core complex with the evolutionary conserved subcomplex WRAD composed of WDR5, RBBP5, ASH2L/ASH2 and DPY30 subunits; WRAD differentially stimulates the methyltransferase activity. Interacts (via WIN motif) with WDR5.</text>
</comment>
<feature type="domain" description="PHD-type" evidence="29">
    <location>
        <begin position="2145"/>
        <end position="2253"/>
    </location>
</feature>
<dbReference type="Pfam" id="PF05965">
    <property type="entry name" value="FYRC"/>
    <property type="match status" value="1"/>
</dbReference>
<evidence type="ECO:0000256" key="10">
    <source>
        <dbReference type="ARBA" id="ARBA00022833"/>
    </source>
</evidence>
<gene>
    <name evidence="30" type="ORF">DSTB1V02_LOCUS3257</name>
</gene>
<feature type="compositionally biased region" description="Low complexity" evidence="26">
    <location>
        <begin position="1183"/>
        <end position="1199"/>
    </location>
</feature>
<feature type="compositionally biased region" description="Low complexity" evidence="26">
    <location>
        <begin position="382"/>
        <end position="392"/>
    </location>
</feature>
<evidence type="ECO:0000256" key="23">
    <source>
        <dbReference type="ARBA" id="ARBA00065668"/>
    </source>
</evidence>
<evidence type="ECO:0000256" key="21">
    <source>
        <dbReference type="ARBA" id="ARBA00023315"/>
    </source>
</evidence>
<evidence type="ECO:0000259" key="27">
    <source>
        <dbReference type="PROSITE" id="PS50280"/>
    </source>
</evidence>
<feature type="region of interest" description="Disordered" evidence="26">
    <location>
        <begin position="890"/>
        <end position="917"/>
    </location>
</feature>
<evidence type="ECO:0000313" key="30">
    <source>
        <dbReference type="EMBL" id="CAD7243333.1"/>
    </source>
</evidence>
<keyword evidence="8" id="KW-0677">Repeat</keyword>
<feature type="compositionally biased region" description="Pro residues" evidence="26">
    <location>
        <begin position="807"/>
        <end position="827"/>
    </location>
</feature>
<dbReference type="FunFam" id="3.30.160.360:FF:000001">
    <property type="entry name" value="Histone-lysine N-methyltransferase"/>
    <property type="match status" value="1"/>
</dbReference>
<feature type="region of interest" description="Disordered" evidence="26">
    <location>
        <begin position="1384"/>
        <end position="1544"/>
    </location>
</feature>
<keyword evidence="17" id="KW-0010">Activator</keyword>
<feature type="region of interest" description="Disordered" evidence="26">
    <location>
        <begin position="2061"/>
        <end position="2089"/>
    </location>
</feature>
<feature type="compositionally biased region" description="Gly residues" evidence="26">
    <location>
        <begin position="2062"/>
        <end position="2081"/>
    </location>
</feature>
<keyword evidence="3" id="KW-0597">Phosphoprotein</keyword>
<keyword evidence="19" id="KW-0539">Nucleus</keyword>
<comment type="subcellular location">
    <subcellularLocation>
        <location evidence="1">Nucleus</location>
    </subcellularLocation>
</comment>
<dbReference type="SMART" id="SM00249">
    <property type="entry name" value="PHD"/>
    <property type="match status" value="1"/>
</dbReference>
<keyword evidence="14 25" id="KW-0175">Coiled coil</keyword>
<dbReference type="SMART" id="SM00541">
    <property type="entry name" value="FYRN"/>
    <property type="match status" value="1"/>
</dbReference>
<evidence type="ECO:0000259" key="28">
    <source>
        <dbReference type="PROSITE" id="PS50868"/>
    </source>
</evidence>
<dbReference type="GO" id="GO:0016746">
    <property type="term" value="F:acyltransferase activity"/>
    <property type="evidence" value="ECO:0007669"/>
    <property type="project" value="UniProtKB-KW"/>
</dbReference>
<dbReference type="OrthoDB" id="308383at2759"/>
<dbReference type="SUPFAM" id="SSF82199">
    <property type="entry name" value="SET domain"/>
    <property type="match status" value="1"/>
</dbReference>
<dbReference type="InterPro" id="IPR003889">
    <property type="entry name" value="FYrich_C"/>
</dbReference>
<accession>A0A7R8X5S6</accession>
<evidence type="ECO:0000256" key="19">
    <source>
        <dbReference type="ARBA" id="ARBA00023242"/>
    </source>
</evidence>
<dbReference type="InterPro" id="IPR034732">
    <property type="entry name" value="EPHD"/>
</dbReference>
<evidence type="ECO:0000256" key="18">
    <source>
        <dbReference type="ARBA" id="ARBA00023163"/>
    </source>
</evidence>
<dbReference type="SMART" id="SM00508">
    <property type="entry name" value="PostSET"/>
    <property type="match status" value="1"/>
</dbReference>
<dbReference type="PROSITE" id="PS51543">
    <property type="entry name" value="FYRC"/>
    <property type="match status" value="1"/>
</dbReference>
<comment type="function">
    <text evidence="22">Histone methyltransferase that catalyzes methyl group transfer from S-adenosyl-L-methionine to the epsilon-amino group of 'Lys-4' of histone H3 (H3K4). Part of chromatin remodeling machinery predominantly forms H3K4me1 methylation marks at active chromatin sites where transcription and DNA repair take place. Likely plays a redundant role with KMT2D in enriching H3K4me1 mark on primed and active enhancer elements.</text>
</comment>
<dbReference type="InterPro" id="IPR009071">
    <property type="entry name" value="HMG_box_dom"/>
</dbReference>
<evidence type="ECO:0000256" key="5">
    <source>
        <dbReference type="ARBA" id="ARBA00022679"/>
    </source>
</evidence>
<dbReference type="GO" id="GO:0042800">
    <property type="term" value="F:histone H3K4 methyltransferase activity"/>
    <property type="evidence" value="ECO:0007669"/>
    <property type="project" value="TreeGrafter"/>
</dbReference>
<keyword evidence="20" id="KW-0449">Lipoprotein</keyword>
<feature type="region of interest" description="Disordered" evidence="26">
    <location>
        <begin position="382"/>
        <end position="456"/>
    </location>
</feature>
<organism evidence="30">
    <name type="scientific">Darwinula stevensoni</name>
    <dbReference type="NCBI Taxonomy" id="69355"/>
    <lineage>
        <taxon>Eukaryota</taxon>
        <taxon>Metazoa</taxon>
        <taxon>Ecdysozoa</taxon>
        <taxon>Arthropoda</taxon>
        <taxon>Crustacea</taxon>
        <taxon>Oligostraca</taxon>
        <taxon>Ostracoda</taxon>
        <taxon>Podocopa</taxon>
        <taxon>Podocopida</taxon>
        <taxon>Darwinulocopina</taxon>
        <taxon>Darwinuloidea</taxon>
        <taxon>Darwinulidae</taxon>
        <taxon>Darwinula</taxon>
    </lineage>
</organism>
<dbReference type="PROSITE" id="PS51542">
    <property type="entry name" value="FYRN"/>
    <property type="match status" value="1"/>
</dbReference>
<feature type="region of interest" description="Disordered" evidence="26">
    <location>
        <begin position="126"/>
        <end position="167"/>
    </location>
</feature>
<dbReference type="FunFam" id="3.30.40.10:FF:000002">
    <property type="entry name" value="Histone-lysine N-methyltransferase"/>
    <property type="match status" value="1"/>
</dbReference>
<feature type="domain" description="Post-SET" evidence="28">
    <location>
        <begin position="2664"/>
        <end position="2680"/>
    </location>
</feature>
<keyword evidence="7" id="KW-0479">Metal-binding</keyword>
<evidence type="ECO:0000256" key="8">
    <source>
        <dbReference type="ARBA" id="ARBA00022737"/>
    </source>
</evidence>
<evidence type="ECO:0000256" key="25">
    <source>
        <dbReference type="SAM" id="Coils"/>
    </source>
</evidence>
<dbReference type="GO" id="GO:0005700">
    <property type="term" value="C:polytene chromosome"/>
    <property type="evidence" value="ECO:0007669"/>
    <property type="project" value="UniProtKB-ARBA"/>
</dbReference>
<dbReference type="InterPro" id="IPR013083">
    <property type="entry name" value="Znf_RING/FYVE/PHD"/>
</dbReference>
<evidence type="ECO:0000256" key="3">
    <source>
        <dbReference type="ARBA" id="ARBA00022553"/>
    </source>
</evidence>
<dbReference type="SMART" id="SM00542">
    <property type="entry name" value="FYRC"/>
    <property type="match status" value="1"/>
</dbReference>
<feature type="compositionally biased region" description="Low complexity" evidence="26">
    <location>
        <begin position="1533"/>
        <end position="1542"/>
    </location>
</feature>
<feature type="region of interest" description="Disordered" evidence="26">
    <location>
        <begin position="993"/>
        <end position="1252"/>
    </location>
</feature>
<feature type="compositionally biased region" description="Pro residues" evidence="26">
    <location>
        <begin position="1494"/>
        <end position="1504"/>
    </location>
</feature>
<evidence type="ECO:0000256" key="1">
    <source>
        <dbReference type="ARBA" id="ARBA00004123"/>
    </source>
</evidence>
<dbReference type="EMBL" id="LR899928">
    <property type="protein sequence ID" value="CAD7243333.1"/>
    <property type="molecule type" value="Genomic_DNA"/>
</dbReference>
<evidence type="ECO:0000256" key="13">
    <source>
        <dbReference type="ARBA" id="ARBA00023015"/>
    </source>
</evidence>
<evidence type="ECO:0000256" key="12">
    <source>
        <dbReference type="ARBA" id="ARBA00022990"/>
    </source>
</evidence>
<keyword evidence="15" id="KW-0238">DNA-binding</keyword>
<dbReference type="PANTHER" id="PTHR45888:SF6">
    <property type="entry name" value="HL01030P-RELATED"/>
    <property type="match status" value="1"/>
</dbReference>
<dbReference type="Proteomes" id="UP000677054">
    <property type="component" value="Unassembled WGS sequence"/>
</dbReference>
<evidence type="ECO:0000256" key="16">
    <source>
        <dbReference type="ARBA" id="ARBA00023139"/>
    </source>
</evidence>
<dbReference type="SMART" id="SM00398">
    <property type="entry name" value="HMG"/>
    <property type="match status" value="1"/>
</dbReference>
<dbReference type="GO" id="GO:0003713">
    <property type="term" value="F:transcription coactivator activity"/>
    <property type="evidence" value="ECO:0007669"/>
    <property type="project" value="TreeGrafter"/>
</dbReference>
<evidence type="ECO:0000313" key="31">
    <source>
        <dbReference type="Proteomes" id="UP000677054"/>
    </source>
</evidence>
<evidence type="ECO:0000259" key="29">
    <source>
        <dbReference type="PROSITE" id="PS51805"/>
    </source>
</evidence>
<dbReference type="InterPro" id="IPR036910">
    <property type="entry name" value="HMG_box_dom_sf"/>
</dbReference>
<dbReference type="GO" id="GO:0044666">
    <property type="term" value="C:MLL3/4 complex"/>
    <property type="evidence" value="ECO:0007669"/>
    <property type="project" value="TreeGrafter"/>
</dbReference>
<evidence type="ECO:0000256" key="24">
    <source>
        <dbReference type="ARBA" id="ARBA00072631"/>
    </source>
</evidence>
<dbReference type="Gene3D" id="3.30.160.360">
    <property type="match status" value="1"/>
</dbReference>
<feature type="compositionally biased region" description="Low complexity" evidence="26">
    <location>
        <begin position="1081"/>
        <end position="1117"/>
    </location>
</feature>
<proteinExistence type="predicted"/>
<protein>
    <recommendedName>
        <fullName evidence="24">Histone-lysine N-methyltransferase 2C</fullName>
    </recommendedName>
</protein>
<evidence type="ECO:0000256" key="7">
    <source>
        <dbReference type="ARBA" id="ARBA00022723"/>
    </source>
</evidence>
<feature type="compositionally biased region" description="Gly residues" evidence="26">
    <location>
        <begin position="437"/>
        <end position="451"/>
    </location>
</feature>
<dbReference type="InterPro" id="IPR003888">
    <property type="entry name" value="FYrich_N"/>
</dbReference>
<dbReference type="Gene3D" id="1.10.30.10">
    <property type="entry name" value="High mobility group box domain"/>
    <property type="match status" value="1"/>
</dbReference>
<feature type="compositionally biased region" description="Pro residues" evidence="26">
    <location>
        <begin position="893"/>
        <end position="911"/>
    </location>
</feature>
<dbReference type="PANTHER" id="PTHR45888">
    <property type="entry name" value="HL01030P-RELATED"/>
    <property type="match status" value="1"/>
</dbReference>
<evidence type="ECO:0000256" key="4">
    <source>
        <dbReference type="ARBA" id="ARBA00022603"/>
    </source>
</evidence>
<evidence type="ECO:0000256" key="22">
    <source>
        <dbReference type="ARBA" id="ARBA00058707"/>
    </source>
</evidence>
<sequence>MQMIKCLKDALIENVNSPLEEIMENRKSPVKKMQDIEAGILAAIESVVTGSQPPLLSPQEGNLEGMIGEEEHSRVMPATQVGLSKEDLPGGYVLVEGEGGIVMMKKKRFRNLRNLGIGGFYAKSTARQKKPDVERETEELGAGNPGDIIGGDNEDRPKKKPRRNFRPKSKILETYPSYIQEAFFGQAVVEESRIGGVQRLEFLPVIKPEDDFGEPASPEIHLQISSEEQIIALSEEEVKAMAESREKLRQKVAKEKEEKALKMKQAAAAAAAAAAAPPPPPPPAPPAAAATVAFPRKIKGGEEEDGDALHDILPLPAGEADLFSDDIIQSLLQDGHADDALAHLSDPVPEDEGNAERRKMPFGFVPVSGSSPVPIQGPGNIGGIPTNSNSIIPPLPTHKLPDPEQSMDSTPPVPGDSPSALSPTLGEGDTGSPWRGSGAGVVGDGGGGGIGPEIPSQSQHLANIRKWETDEALGSAATISAVLYANLTHPHLKQEFPHWPDRVKQISKLWRALPTDKKAPYLQRARENRAAARMMKNQASPFSSGEGLEESGTGNKALPTCLPQQTLEQLPVQPKYETPTEQGIGVGVGSMIGGEESNLGQPGSAMAASGIPFRQPLPPQLRMRAPRPPQERIQVLDPRIQMLLSQHHRLPQRPPTPGFQHIPPSADLVGGRAPPQVPQPMHTVTTAIRSDIPATTPSSPGMLKPHEGNNLASHEHVGRIPVSESDGLSLPLEQKRLQDVPQGAVQMCISPATPSHVQEQPLLLEDLVEQERREQMRQQQGGSEMPVPAGPPPSFRHMPGPAGAPASPRPPLPSPHHQHPPPIPSAGPSPLMHPRAPTSHQMGVMQGEMNRGIFPPHVGGGNNQMNFGTPPMGYQEPVVQQDCGIHPALLQTPRPPVPLQSLPPPPTPPENPSTDAERRQVAVYESWLSQQQQVLSVQLKHFEGEVGKLRKARKSLTGKQRQLRKNGGELMDTDAATLERVCSELQALQKQLDGVRKQNRQHAMHEIPVSSQEMQPGSIHPPQRSPNEGFRMDQSGRLGPGMKFRAPQCQSGPVTPPMVGQPSPSPTLSSPSFIPVPSPSPGQNSQPSPSPGPNFRLPSPAGSLSSQPSPSPLGGSPWAPPPRSPAPMRHPASPMPPQQQPPGDMNGGGGNPNNPNNPAPHPPGDFFRISNFSFVKLGLRGGSPFTSSASSATSSTSSEPAPPPSVPPQVNDAPTASTVSSSESLLISEGTGRVSSSTPVPTQSSTMVSMESKPVVLPTQTTNTTTPQLMKALTEMRETKKDRRQSGGQLAAMLEGIGEGAVSMGLSMDTNPSEPIPSTHMSSLTHVSVAHCSSTCSSGNTSVASVPSLNCSGFASAAGTLGNEVSPSKLEEAQNVLLKQLLQTTSVPPPPTPPASQYPATSQLSSKAFQIPHPTPIIMPKAGGNPTDASPIEQPASIPSQSLKEKNEEIVMTEGSSRKEGPPCRPPPVSLPAMSQPPSTPPMSTPVPSTLHPPILPPSHPHPIPSQVVTPTHTPTPTPTPTSTPTPTPPSTPSSVYAPVSSHVLTPHPTSHPLSCAYAHPVIPSSLSPVHASATAPTTPLSTSVDTLDLQVPACVPSSQTEEELRKQRDLEEKKMKRRLYQKKRRLQQIQQKQAAEQGINVSPVVKKRARRASSKVEEDYDAYMESLLELLRSLPPIPINEPPAEVTPSFKLSKEAGKGVLEGKFGKAFIPSKGDYYSMHPFGDLQPLNERNPKSSQRGLFGTEFPPRKKEDGTYPLLEWARTVIRDTDSPDSVASASTSSSLHDDDCSPPLFPILSSFYTEADNIKVEEPELELEKNCIEVKHECNSPDIPMPCYGDLEREKAVSIEMKEERHGELFPCHNSAANVTVTLTLTADAAGDISGVLEKLALLLGITPPANFHIIERTVTPPSQKLGLYQSLWDGDAAAMDIGSMVNGAPKFCRHCDVVIMSDAIVKPVTEFPFLSIEDSQVSFCSSTCYMQYAFDHRAFSAKKEAEMVVEHGWKEGGFTADEMDSTSDENNTQDSSHLPHVTSFLPPMEGGWIGGSPLLPDSLPDEMRENGMGVGGGGGVQGGSGGGGGSGSVSQSEDQQVNIPQKVWKGIRYKTWAPGALTPTSKYRSPTDNELTEMLFRMGICLMPGRETYDNRVCLFCSQPGDGVSDGPARLLNYDVDKWVHLNCALWAEEVYETISGSLVNTEEGLKKALTFNCIVCLKPGATVRCFKLRCTNVYHLGCAVKEGGVFYKNKAVYCSQHILRNEKDNELTTLAVFRRVYIERDEIRQVASIMHQGDDNHVLRVGSLILLDLGQLLPHQLPSFHNNHFIYPIGYKILRMYWSMRRLNKRCIYECSIAEKDGQPEFMIKVQEPPYETLTLSDTTPRKVWLKILEPIAELRKASACMNVFPQFISGEDLFGLTEPAIIRIVESLPGIDTLTDYQFKYGRNPIFELPLAINPSGCARSEPKLRTHFKKPATSHRRVGPVMPTVMGSAGGGGSSGANSNSSSSNSGASLLHSLYAYDPYGLFGKQYIHSKSSQYKRMKQEWRNNVFLARSKIAGLGLYAARDLERNTMVIEYIGETIRLQIAELREKRYQAQNRGIYMFRLDEERVIDATLKGGLARYINHSCYPNCVAEAVEVDRDVKIIIFANRRIARGEELAYDYRFDVEDDNKIPCLCGALNCRKWMN</sequence>
<dbReference type="PROSITE" id="PS50868">
    <property type="entry name" value="POST_SET"/>
    <property type="match status" value="1"/>
</dbReference>
<keyword evidence="18" id="KW-0804">Transcription</keyword>
<feature type="compositionally biased region" description="Low complexity" evidence="26">
    <location>
        <begin position="1217"/>
        <end position="1249"/>
    </location>
</feature>
<dbReference type="SMART" id="SM00317">
    <property type="entry name" value="SET"/>
    <property type="match status" value="1"/>
</dbReference>
<evidence type="ECO:0000256" key="14">
    <source>
        <dbReference type="ARBA" id="ARBA00023054"/>
    </source>
</evidence>
<keyword evidence="16" id="KW-0564">Palmitate</keyword>
<keyword evidence="4" id="KW-0489">Methyltransferase</keyword>
<keyword evidence="10" id="KW-0862">Zinc</keyword>
<evidence type="ECO:0000256" key="17">
    <source>
        <dbReference type="ARBA" id="ARBA00023159"/>
    </source>
</evidence>
<evidence type="ECO:0000256" key="15">
    <source>
        <dbReference type="ARBA" id="ARBA00023125"/>
    </source>
</evidence>
<dbReference type="Gene3D" id="2.170.270.10">
    <property type="entry name" value="SET domain"/>
    <property type="match status" value="1"/>
</dbReference>
<dbReference type="InterPro" id="IPR001214">
    <property type="entry name" value="SET_dom"/>
</dbReference>
<dbReference type="CDD" id="cd19171">
    <property type="entry name" value="SET_KMT2C_2D"/>
    <property type="match status" value="1"/>
</dbReference>
<dbReference type="GO" id="GO:0008270">
    <property type="term" value="F:zinc ion binding"/>
    <property type="evidence" value="ECO:0007669"/>
    <property type="project" value="UniProtKB-KW"/>
</dbReference>
<feature type="compositionally biased region" description="Pro residues" evidence="26">
    <location>
        <begin position="1514"/>
        <end position="1532"/>
    </location>
</feature>
<dbReference type="Pfam" id="PF13832">
    <property type="entry name" value="zf-HC5HC2H_2"/>
    <property type="match status" value="1"/>
</dbReference>
<keyword evidence="12" id="KW-0007">Acetylation</keyword>
<reference evidence="30" key="1">
    <citation type="submission" date="2020-11" db="EMBL/GenBank/DDBJ databases">
        <authorList>
            <person name="Tran Van P."/>
        </authorList>
    </citation>
    <scope>NUCLEOTIDE SEQUENCE</scope>
</reference>
<dbReference type="GO" id="GO:0045944">
    <property type="term" value="P:positive regulation of transcription by RNA polymerase II"/>
    <property type="evidence" value="ECO:0007669"/>
    <property type="project" value="TreeGrafter"/>
</dbReference>
<dbReference type="InterPro" id="IPR003616">
    <property type="entry name" value="Post-SET_dom"/>
</dbReference>
<feature type="compositionally biased region" description="Pro residues" evidence="26">
    <location>
        <begin position="1387"/>
        <end position="1396"/>
    </location>
</feature>
<dbReference type="FunFam" id="1.10.30.10:FF:000009">
    <property type="entry name" value="Histone-lysine N-methyltransferase"/>
    <property type="match status" value="1"/>
</dbReference>
<dbReference type="GO" id="GO:0032259">
    <property type="term" value="P:methylation"/>
    <property type="evidence" value="ECO:0007669"/>
    <property type="project" value="UniProtKB-KW"/>
</dbReference>
<dbReference type="Pfam" id="PF00856">
    <property type="entry name" value="SET"/>
    <property type="match status" value="1"/>
</dbReference>
<evidence type="ECO:0000256" key="6">
    <source>
        <dbReference type="ARBA" id="ARBA00022691"/>
    </source>
</evidence>
<keyword evidence="21" id="KW-0012">Acyltransferase</keyword>
<feature type="region of interest" description="Disordered" evidence="26">
    <location>
        <begin position="772"/>
        <end position="839"/>
    </location>
</feature>
<dbReference type="SUPFAM" id="SSF47095">
    <property type="entry name" value="HMG-box"/>
    <property type="match status" value="1"/>
</dbReference>
<evidence type="ECO:0000256" key="26">
    <source>
        <dbReference type="SAM" id="MobiDB-lite"/>
    </source>
</evidence>
<dbReference type="GO" id="GO:0003677">
    <property type="term" value="F:DNA binding"/>
    <property type="evidence" value="ECO:0007669"/>
    <property type="project" value="UniProtKB-KW"/>
</dbReference>
<feature type="compositionally biased region" description="Basic residues" evidence="26">
    <location>
        <begin position="158"/>
        <end position="167"/>
    </location>
</feature>
<feature type="domain" description="SET" evidence="27">
    <location>
        <begin position="2541"/>
        <end position="2657"/>
    </location>
</feature>
<dbReference type="PROSITE" id="PS51805">
    <property type="entry name" value="EPHD"/>
    <property type="match status" value="1"/>
</dbReference>
<dbReference type="EMBL" id="CAJPEV010000411">
    <property type="protein sequence ID" value="CAG0884990.1"/>
    <property type="molecule type" value="Genomic_DNA"/>
</dbReference>
<feature type="coiled-coil region" evidence="25">
    <location>
        <begin position="231"/>
        <end position="265"/>
    </location>
</feature>
<dbReference type="PROSITE" id="PS50280">
    <property type="entry name" value="SET"/>
    <property type="match status" value="1"/>
</dbReference>
<dbReference type="Gene3D" id="3.30.40.10">
    <property type="entry name" value="Zinc/RING finger domain, C3HC4 (zinc finger)"/>
    <property type="match status" value="1"/>
</dbReference>
<keyword evidence="5" id="KW-0808">Transferase</keyword>
<dbReference type="InterPro" id="IPR001965">
    <property type="entry name" value="Znf_PHD"/>
</dbReference>
<keyword evidence="31" id="KW-1185">Reference proteome</keyword>
<dbReference type="FunFam" id="2.170.270.10:FF:000003">
    <property type="entry name" value="Histone-lysine N-methyltransferase"/>
    <property type="match status" value="1"/>
</dbReference>
<dbReference type="InterPro" id="IPR046341">
    <property type="entry name" value="SET_dom_sf"/>
</dbReference>
<keyword evidence="2" id="KW-0488">Methylation</keyword>
<evidence type="ECO:0000256" key="9">
    <source>
        <dbReference type="ARBA" id="ARBA00022771"/>
    </source>
</evidence>
<evidence type="ECO:0000256" key="11">
    <source>
        <dbReference type="ARBA" id="ARBA00022853"/>
    </source>
</evidence>
<evidence type="ECO:0000256" key="20">
    <source>
        <dbReference type="ARBA" id="ARBA00023288"/>
    </source>
</evidence>
<keyword evidence="13" id="KW-0805">Transcription regulation</keyword>
<keyword evidence="9" id="KW-0863">Zinc-finger</keyword>
<evidence type="ECO:0000256" key="2">
    <source>
        <dbReference type="ARBA" id="ARBA00022481"/>
    </source>
</evidence>
<keyword evidence="11" id="KW-0156">Chromatin regulator</keyword>
<dbReference type="Pfam" id="PF05964">
    <property type="entry name" value="FYRN"/>
    <property type="match status" value="1"/>
</dbReference>